<dbReference type="GO" id="GO:0005576">
    <property type="term" value="C:extracellular region"/>
    <property type="evidence" value="ECO:0007669"/>
    <property type="project" value="UniProtKB-SubCell"/>
</dbReference>
<keyword evidence="5" id="KW-0964">Secreted</keyword>
<evidence type="ECO:0000256" key="3">
    <source>
        <dbReference type="ARBA" id="ARBA00009677"/>
    </source>
</evidence>
<dbReference type="GO" id="GO:0005198">
    <property type="term" value="F:structural molecule activity"/>
    <property type="evidence" value="ECO:0007669"/>
    <property type="project" value="InterPro"/>
</dbReference>
<evidence type="ECO:0000259" key="7">
    <source>
        <dbReference type="Pfam" id="PF00460"/>
    </source>
</evidence>
<feature type="domain" description="Flagellar basal-body/hook protein C-terminal" evidence="8">
    <location>
        <begin position="580"/>
        <end position="622"/>
    </location>
</feature>
<reference evidence="11 12" key="1">
    <citation type="submission" date="2015-05" db="EMBL/GenBank/DDBJ databases">
        <title>Genome sequencing and analysis of members of genus Stenotrophomonas.</title>
        <authorList>
            <person name="Patil P.P."/>
            <person name="Midha S."/>
            <person name="Patil P.B."/>
        </authorList>
    </citation>
    <scope>NUCLEOTIDE SEQUENCE [LARGE SCALE GENOMIC DNA]</scope>
    <source>
        <strain evidence="11 12">DSM 18929</strain>
    </source>
</reference>
<keyword evidence="11" id="KW-0282">Flagellum</keyword>
<evidence type="ECO:0000313" key="11">
    <source>
        <dbReference type="EMBL" id="KRG64355.1"/>
    </source>
</evidence>
<evidence type="ECO:0000259" key="8">
    <source>
        <dbReference type="Pfam" id="PF06429"/>
    </source>
</evidence>
<evidence type="ECO:0000256" key="5">
    <source>
        <dbReference type="ARBA" id="ARBA00022525"/>
    </source>
</evidence>
<keyword evidence="6" id="KW-0975">Bacterial flagellum</keyword>
<comment type="similarity">
    <text evidence="3">Belongs to the flagella basal body rod proteins family.</text>
</comment>
<dbReference type="RefSeq" id="WP_057633239.1">
    <property type="nucleotide sequence ID" value="NZ_LDJI01000014.1"/>
</dbReference>
<dbReference type="PANTHER" id="PTHR30033:SF1">
    <property type="entry name" value="FLAGELLAR HOOK-ASSOCIATED PROTEIN 1"/>
    <property type="match status" value="1"/>
</dbReference>
<dbReference type="PRINTS" id="PR01005">
    <property type="entry name" value="FLGHOOKAP1"/>
</dbReference>
<dbReference type="AlphaFoldDB" id="A0A0R0CGH1"/>
<comment type="subcellular location">
    <subcellularLocation>
        <location evidence="1">Bacterial flagellum</location>
    </subcellularLocation>
    <subcellularLocation>
        <location evidence="2">Secreted</location>
    </subcellularLocation>
</comment>
<dbReference type="NCBIfam" id="TIGR02492">
    <property type="entry name" value="flgK_ends"/>
    <property type="match status" value="1"/>
</dbReference>
<dbReference type="PANTHER" id="PTHR30033">
    <property type="entry name" value="FLAGELLAR HOOK-ASSOCIATED PROTEIN 1"/>
    <property type="match status" value="1"/>
</dbReference>
<keyword evidence="11" id="KW-0966">Cell projection</keyword>
<dbReference type="GO" id="GO:0044780">
    <property type="term" value="P:bacterial-type flagellum assembly"/>
    <property type="evidence" value="ECO:0007669"/>
    <property type="project" value="InterPro"/>
</dbReference>
<evidence type="ECO:0000259" key="10">
    <source>
        <dbReference type="Pfam" id="PF22638"/>
    </source>
</evidence>
<dbReference type="InterPro" id="IPR010930">
    <property type="entry name" value="Flg_bb/hook_C_dom"/>
</dbReference>
<proteinExistence type="inferred from homology"/>
<sequence length="625" mass="64040">MSNVLSTGTSALLAFQRALATVSHNVANIKTDGYSRQKVDFATRNPTDVGYGDVGNGTKITDIRRVADQLAISRLLDSNGELARLQQLSGMADRVDALFSDSATGVTGVWSNFFDSVSGLSANASGAADRRNVLDSANTLVGRFKQLTNNLDSLNNEVNNGLLSAATEVNRLASEIAQLNGAIGSNAATAAPDLLDRRDQLISQLVGFTGGTAVIQDGGAMNVYSAGGQALVIGTNASQITTATDPYRPERLQLAIKTQGMTVSLDSKAMGGQIGGLLEVRDTVLNPAQAELGRIAVGMAQSFNQAHREGMDLYGDMGTDFFTLGPPKITAHSGNTGGATLTASYGDTAALDGQNLLLKFNGTSWEANRADTGASVPMTGAGTATDPFVVNGVKFVVGGTPAVNDRFLLQPTAAATNGLSVAITDPSRIAAANPIKGAADLTNTGTGVLGKLDVLDAANPALLNPASIEFIDANQYTIDGAGPFPYTPGQAISANGWSVVLDGKPGAGDSFTIGKTPAGSSDNGNASRLAAVEDAKAFSGGTVTLNGALGGLTTQVGSAARAAEYSLQAQQVINANAQAGRDAVSGVNLDEEAADMLRLQQAYQAASQLISTADTMFQTILRAVG</sequence>
<dbReference type="InterPro" id="IPR049119">
    <property type="entry name" value="FlgK_D2-like"/>
</dbReference>
<dbReference type="OrthoDB" id="9802553at2"/>
<dbReference type="SUPFAM" id="SSF64518">
    <property type="entry name" value="Phase 1 flagellin"/>
    <property type="match status" value="2"/>
</dbReference>
<dbReference type="InterPro" id="IPR002371">
    <property type="entry name" value="FlgK"/>
</dbReference>
<feature type="domain" description="Flagellar basal body rod protein N-terminal" evidence="7">
    <location>
        <begin position="5"/>
        <end position="34"/>
    </location>
</feature>
<dbReference type="GO" id="GO:0009424">
    <property type="term" value="C:bacterial-type flagellum hook"/>
    <property type="evidence" value="ECO:0007669"/>
    <property type="project" value="InterPro"/>
</dbReference>
<evidence type="ECO:0000256" key="4">
    <source>
        <dbReference type="ARBA" id="ARBA00016244"/>
    </source>
</evidence>
<protein>
    <recommendedName>
        <fullName evidence="4">Flagellar hook-associated protein 1</fullName>
    </recommendedName>
</protein>
<organism evidence="11 12">
    <name type="scientific">Stenotrophomonas humi</name>
    <dbReference type="NCBI Taxonomy" id="405444"/>
    <lineage>
        <taxon>Bacteria</taxon>
        <taxon>Pseudomonadati</taxon>
        <taxon>Pseudomonadota</taxon>
        <taxon>Gammaproteobacteria</taxon>
        <taxon>Lysobacterales</taxon>
        <taxon>Lysobacteraceae</taxon>
        <taxon>Stenotrophomonas</taxon>
    </lineage>
</organism>
<dbReference type="Pfam" id="PF00460">
    <property type="entry name" value="Flg_bb_rod"/>
    <property type="match status" value="1"/>
</dbReference>
<dbReference type="Pfam" id="PF21158">
    <property type="entry name" value="flgK_1st_1"/>
    <property type="match status" value="1"/>
</dbReference>
<feature type="domain" description="Flagellar hook-associated protein FlgK helical" evidence="10">
    <location>
        <begin position="93"/>
        <end position="322"/>
    </location>
</feature>
<gene>
    <name evidence="11" type="primary">flgK</name>
    <name evidence="11" type="ORF">ABB26_08485</name>
</gene>
<dbReference type="Pfam" id="PF22638">
    <property type="entry name" value="FlgK_D1"/>
    <property type="match status" value="1"/>
</dbReference>
<comment type="caution">
    <text evidence="11">The sequence shown here is derived from an EMBL/GenBank/DDBJ whole genome shotgun (WGS) entry which is preliminary data.</text>
</comment>
<dbReference type="Pfam" id="PF06429">
    <property type="entry name" value="Flg_bbr_C"/>
    <property type="match status" value="1"/>
</dbReference>
<accession>A0A0R0CGH1</accession>
<name>A0A0R0CGH1_9GAMM</name>
<dbReference type="PATRIC" id="fig|405444.3.peg.697"/>
<evidence type="ECO:0000259" key="9">
    <source>
        <dbReference type="Pfam" id="PF21158"/>
    </source>
</evidence>
<keyword evidence="11" id="KW-0969">Cilium</keyword>
<dbReference type="STRING" id="405444.ABB26_08485"/>
<dbReference type="EMBL" id="LDJI01000014">
    <property type="protein sequence ID" value="KRG64355.1"/>
    <property type="molecule type" value="Genomic_DNA"/>
</dbReference>
<dbReference type="Proteomes" id="UP000050864">
    <property type="component" value="Unassembled WGS sequence"/>
</dbReference>
<evidence type="ECO:0000256" key="2">
    <source>
        <dbReference type="ARBA" id="ARBA00004613"/>
    </source>
</evidence>
<evidence type="ECO:0000256" key="1">
    <source>
        <dbReference type="ARBA" id="ARBA00004365"/>
    </source>
</evidence>
<keyword evidence="12" id="KW-1185">Reference proteome</keyword>
<evidence type="ECO:0000256" key="6">
    <source>
        <dbReference type="ARBA" id="ARBA00023143"/>
    </source>
</evidence>
<evidence type="ECO:0000313" key="12">
    <source>
        <dbReference type="Proteomes" id="UP000050864"/>
    </source>
</evidence>
<dbReference type="InterPro" id="IPR053927">
    <property type="entry name" value="FlgK_helical"/>
</dbReference>
<dbReference type="InterPro" id="IPR001444">
    <property type="entry name" value="Flag_bb_rod_N"/>
</dbReference>
<feature type="domain" description="Flagellar hook-associated protein 1 D2-like" evidence="9">
    <location>
        <begin position="332"/>
        <end position="411"/>
    </location>
</feature>